<dbReference type="EMBL" id="MU826353">
    <property type="protein sequence ID" value="KAJ7380394.1"/>
    <property type="molecule type" value="Genomic_DNA"/>
</dbReference>
<evidence type="ECO:0000313" key="1">
    <source>
        <dbReference type="EMBL" id="KAJ7380394.1"/>
    </source>
</evidence>
<reference evidence="1" key="1">
    <citation type="submission" date="2023-01" db="EMBL/GenBank/DDBJ databases">
        <title>Genome assembly of the deep-sea coral Lophelia pertusa.</title>
        <authorList>
            <person name="Herrera S."/>
            <person name="Cordes E."/>
        </authorList>
    </citation>
    <scope>NUCLEOTIDE SEQUENCE</scope>
    <source>
        <strain evidence="1">USNM1676648</strain>
        <tissue evidence="1">Polyp</tissue>
    </source>
</reference>
<dbReference type="SUPFAM" id="SSF53474">
    <property type="entry name" value="alpha/beta-Hydrolases"/>
    <property type="match status" value="1"/>
</dbReference>
<comment type="caution">
    <text evidence="1">The sequence shown here is derived from an EMBL/GenBank/DDBJ whole genome shotgun (WGS) entry which is preliminary data.</text>
</comment>
<dbReference type="Proteomes" id="UP001163046">
    <property type="component" value="Unassembled WGS sequence"/>
</dbReference>
<dbReference type="OrthoDB" id="9987145at2759"/>
<name>A0A9W9ZI23_9CNID</name>
<accession>A0A9W9ZI23</accession>
<evidence type="ECO:0008006" key="3">
    <source>
        <dbReference type="Google" id="ProtNLM"/>
    </source>
</evidence>
<dbReference type="InterPro" id="IPR029058">
    <property type="entry name" value="AB_hydrolase_fold"/>
</dbReference>
<protein>
    <recommendedName>
        <fullName evidence="3">Protein ABHD18</fullName>
    </recommendedName>
</protein>
<evidence type="ECO:0000313" key="2">
    <source>
        <dbReference type="Proteomes" id="UP001163046"/>
    </source>
</evidence>
<dbReference type="PANTHER" id="PTHR13617:SF14">
    <property type="entry name" value="PROTEIN ABHD18"/>
    <property type="match status" value="1"/>
</dbReference>
<dbReference type="PANTHER" id="PTHR13617">
    <property type="entry name" value="PROTEIN ABHD18"/>
    <property type="match status" value="1"/>
</dbReference>
<dbReference type="Gene3D" id="3.40.50.1820">
    <property type="entry name" value="alpha/beta hydrolase"/>
    <property type="match status" value="1"/>
</dbReference>
<organism evidence="1 2">
    <name type="scientific">Desmophyllum pertusum</name>
    <dbReference type="NCBI Taxonomy" id="174260"/>
    <lineage>
        <taxon>Eukaryota</taxon>
        <taxon>Metazoa</taxon>
        <taxon>Cnidaria</taxon>
        <taxon>Anthozoa</taxon>
        <taxon>Hexacorallia</taxon>
        <taxon>Scleractinia</taxon>
        <taxon>Caryophylliina</taxon>
        <taxon>Caryophylliidae</taxon>
        <taxon>Desmophyllum</taxon>
    </lineage>
</organism>
<proteinExistence type="predicted"/>
<gene>
    <name evidence="1" type="ORF">OS493_008850</name>
</gene>
<sequence>MSFVSKSDIIYRRLILTSFFSKGWGDINVYKRLLEARKTVMNRTKCSNLIPPHYPVELNKSWTKESCYIAEGHFTSPLAKYFPGLLPKESEKAHFQVIIPKKWPQNGRKPACLHLAGTGDHHFWRRRHLMAKPLAKEHGIASVLLENPFYGVRKPKNQLRSSLLHVADLLIMGTALILESLVLLHWCERQGYGPLGITGISMGGHMASLACTAWPKPLAIVPCLSWSTASCVFTEGVMSKACSWNTLEQQLSNEDYKNNLQNYVPINGTTFTKFDDDSPRGSFMKNYPHFNSLSQPLLENKKTNLGESGFQTLYLQQEDIYNGLKSSVFERLPSILRKIRTRESSSTKPETVDFMNFVMDEATHLKNFDPPVDTSLVQFVVAKHDAYIPRENVMSPCDIWPGCTVEYINGGHVAASLSHQDVFRRVINDTLGKLP</sequence>
<keyword evidence="2" id="KW-1185">Reference proteome</keyword>
<dbReference type="Pfam" id="PF09752">
    <property type="entry name" value="ABHD18"/>
    <property type="match status" value="1"/>
</dbReference>
<dbReference type="InterPro" id="IPR019149">
    <property type="entry name" value="ABHD18"/>
</dbReference>
<dbReference type="AlphaFoldDB" id="A0A9W9ZI23"/>